<evidence type="ECO:0000256" key="4">
    <source>
        <dbReference type="ARBA" id="ARBA00022552"/>
    </source>
</evidence>
<accession>A0A1A8TK24</accession>
<dbReference type="InterPro" id="IPR050188">
    <property type="entry name" value="RluA_PseudoU_synthase"/>
</dbReference>
<dbReference type="Gene3D" id="3.10.290.10">
    <property type="entry name" value="RNA-binding S4 domain"/>
    <property type="match status" value="1"/>
</dbReference>
<dbReference type="PROSITE" id="PS50889">
    <property type="entry name" value="S4"/>
    <property type="match status" value="1"/>
</dbReference>
<dbReference type="RefSeq" id="WP_067017053.1">
    <property type="nucleotide sequence ID" value="NZ_FLOB01000005.1"/>
</dbReference>
<evidence type="ECO:0000256" key="10">
    <source>
        <dbReference type="PROSITE-ProRule" id="PRU00182"/>
    </source>
</evidence>
<dbReference type="InterPro" id="IPR036986">
    <property type="entry name" value="S4_RNA-bd_sf"/>
</dbReference>
<dbReference type="GO" id="GO:0000455">
    <property type="term" value="P:enzyme-directed rRNA pseudouridine synthesis"/>
    <property type="evidence" value="ECO:0007669"/>
    <property type="project" value="TreeGrafter"/>
</dbReference>
<dbReference type="FunFam" id="3.30.2350.10:FF:000006">
    <property type="entry name" value="Pseudouridine synthase"/>
    <property type="match status" value="1"/>
</dbReference>
<dbReference type="GO" id="GO:0003723">
    <property type="term" value="F:RNA binding"/>
    <property type="evidence" value="ECO:0007669"/>
    <property type="project" value="UniProtKB-KW"/>
</dbReference>
<evidence type="ECO:0000256" key="1">
    <source>
        <dbReference type="ARBA" id="ARBA00004496"/>
    </source>
</evidence>
<dbReference type="InterPro" id="IPR006225">
    <property type="entry name" value="PsdUridine_synth_RluC/D"/>
</dbReference>
<dbReference type="EMBL" id="FLOB01000005">
    <property type="protein sequence ID" value="SBS32949.1"/>
    <property type="molecule type" value="Genomic_DNA"/>
</dbReference>
<dbReference type="EC" id="5.4.99.-" evidence="11"/>
<evidence type="ECO:0000256" key="8">
    <source>
        <dbReference type="ARBA" id="ARBA00056072"/>
    </source>
</evidence>
<keyword evidence="6 11" id="KW-0413">Isomerase</keyword>
<dbReference type="Pfam" id="PF01479">
    <property type="entry name" value="S4"/>
    <property type="match status" value="1"/>
</dbReference>
<keyword evidence="5 10" id="KW-0694">RNA-binding</keyword>
<keyword evidence="4" id="KW-0698">rRNA processing</keyword>
<dbReference type="GO" id="GO:0005737">
    <property type="term" value="C:cytoplasm"/>
    <property type="evidence" value="ECO:0007669"/>
    <property type="project" value="UniProtKB-SubCell"/>
</dbReference>
<proteinExistence type="inferred from homology"/>
<comment type="similarity">
    <text evidence="2 11">Belongs to the pseudouridine synthase RluA family.</text>
</comment>
<comment type="catalytic activity">
    <reaction evidence="11">
        <text>a uridine in RNA = a pseudouridine in RNA</text>
        <dbReference type="Rhea" id="RHEA:48348"/>
        <dbReference type="Rhea" id="RHEA-COMP:12068"/>
        <dbReference type="Rhea" id="RHEA-COMP:12069"/>
        <dbReference type="ChEBI" id="CHEBI:65314"/>
        <dbReference type="ChEBI" id="CHEBI:65315"/>
    </reaction>
</comment>
<dbReference type="PANTHER" id="PTHR21600:SF44">
    <property type="entry name" value="RIBOSOMAL LARGE SUBUNIT PSEUDOURIDINE SYNTHASE D"/>
    <property type="match status" value="1"/>
</dbReference>
<evidence type="ECO:0000259" key="13">
    <source>
        <dbReference type="Pfam" id="PF01479"/>
    </source>
</evidence>
<dbReference type="Proteomes" id="UP000092544">
    <property type="component" value="Unassembled WGS sequence"/>
</dbReference>
<dbReference type="InterPro" id="IPR006224">
    <property type="entry name" value="PsdUridine_synth_RluA-like_CS"/>
</dbReference>
<dbReference type="FunFam" id="3.10.290.10:FF:000011">
    <property type="entry name" value="Pseudouridine synthase"/>
    <property type="match status" value="1"/>
</dbReference>
<dbReference type="CDD" id="cd02869">
    <property type="entry name" value="PseudoU_synth_RluA_like"/>
    <property type="match status" value="1"/>
</dbReference>
<evidence type="ECO:0000313" key="15">
    <source>
        <dbReference type="Proteomes" id="UP000092544"/>
    </source>
</evidence>
<evidence type="ECO:0000256" key="6">
    <source>
        <dbReference type="ARBA" id="ARBA00023235"/>
    </source>
</evidence>
<dbReference type="PROSITE" id="PS01129">
    <property type="entry name" value="PSI_RLU"/>
    <property type="match status" value="1"/>
</dbReference>
<feature type="domain" description="RNA-binding S4" evidence="13">
    <location>
        <begin position="19"/>
        <end position="58"/>
    </location>
</feature>
<dbReference type="STRING" id="1792290.MSP8886_02603"/>
<dbReference type="GO" id="GO:0160140">
    <property type="term" value="F:23S rRNA pseudouridine(1911/1915/1917) synthase activity"/>
    <property type="evidence" value="ECO:0007669"/>
    <property type="project" value="UniProtKB-EC"/>
</dbReference>
<keyword evidence="3" id="KW-0963">Cytoplasm</keyword>
<comment type="subcellular location">
    <subcellularLocation>
        <location evidence="1">Cytoplasm</location>
    </subcellularLocation>
</comment>
<dbReference type="PANTHER" id="PTHR21600">
    <property type="entry name" value="MITOCHONDRIAL RNA PSEUDOURIDINE SYNTHASE"/>
    <property type="match status" value="1"/>
</dbReference>
<evidence type="ECO:0000256" key="7">
    <source>
        <dbReference type="ARBA" id="ARBA00036882"/>
    </source>
</evidence>
<dbReference type="InterPro" id="IPR020103">
    <property type="entry name" value="PsdUridine_synth_cat_dom_sf"/>
</dbReference>
<protein>
    <recommendedName>
        <fullName evidence="11">Pseudouridine synthase</fullName>
        <ecNumber evidence="11">5.4.99.-</ecNumber>
    </recommendedName>
</protein>
<dbReference type="NCBIfam" id="NF008385">
    <property type="entry name" value="PRK11180.1"/>
    <property type="match status" value="1"/>
</dbReference>
<evidence type="ECO:0000313" key="14">
    <source>
        <dbReference type="EMBL" id="SBS32949.1"/>
    </source>
</evidence>
<evidence type="ECO:0000256" key="3">
    <source>
        <dbReference type="ARBA" id="ARBA00022490"/>
    </source>
</evidence>
<evidence type="ECO:0000256" key="2">
    <source>
        <dbReference type="ARBA" id="ARBA00010876"/>
    </source>
</evidence>
<sequence length="327" mass="36904">MAERIVREAQVPFELGGNRFDQIAAELFSDYSRSRIKTWINDGLLLVDGKVTKPKEKLFGGERMVLDVELEDQAEHEAQAMPLDIVYEDDDIIVINKPAGLVVHPAVGNRDGTLMNAILYHAPETAHVPRAGIVHRLDKETTGLMVVAKTLAAQTDLVAQLQERSMGREYEAITIGEMTGGGIVDEPIGRHPHNRQKQAVEPVNGKDAVTHYRLVQRFKNHTHIRLKLETGRTHQIRVHMAFIQYPLVGDPQYGGRLKMPKACSPELQEALRCFRRQALHAKRLELAHPITGEWMAWEVDLPEDIQHLLEALKKDMIESGSEDSDYL</sequence>
<dbReference type="OrthoDB" id="9807829at2"/>
<dbReference type="CDD" id="cd00165">
    <property type="entry name" value="S4"/>
    <property type="match status" value="1"/>
</dbReference>
<comment type="function">
    <text evidence="8">Responsible for synthesis of pseudouridine from uracil at positions 1911, 1915 and 1917 in 23S ribosomal RNA.</text>
</comment>
<dbReference type="Gene3D" id="3.30.2350.10">
    <property type="entry name" value="Pseudouridine synthase"/>
    <property type="match status" value="1"/>
</dbReference>
<keyword evidence="15" id="KW-1185">Reference proteome</keyword>
<comment type="catalytic activity">
    <reaction evidence="7">
        <text>uridine(1911/1915/1917) in 23S rRNA = pseudouridine(1911/1915/1917) in 23S rRNA</text>
        <dbReference type="Rhea" id="RHEA:42524"/>
        <dbReference type="Rhea" id="RHEA-COMP:10097"/>
        <dbReference type="Rhea" id="RHEA-COMP:10098"/>
        <dbReference type="ChEBI" id="CHEBI:65314"/>
        <dbReference type="ChEBI" id="CHEBI:65315"/>
        <dbReference type="EC" id="5.4.99.23"/>
    </reaction>
</comment>
<organism evidence="14 15">
    <name type="scientific">Marinomonas spartinae</name>
    <dbReference type="NCBI Taxonomy" id="1792290"/>
    <lineage>
        <taxon>Bacteria</taxon>
        <taxon>Pseudomonadati</taxon>
        <taxon>Pseudomonadota</taxon>
        <taxon>Gammaproteobacteria</taxon>
        <taxon>Oceanospirillales</taxon>
        <taxon>Oceanospirillaceae</taxon>
        <taxon>Marinomonas</taxon>
    </lineage>
</organism>
<evidence type="ECO:0000256" key="5">
    <source>
        <dbReference type="ARBA" id="ARBA00022884"/>
    </source>
</evidence>
<reference evidence="14 15" key="1">
    <citation type="submission" date="2016-06" db="EMBL/GenBank/DDBJ databases">
        <authorList>
            <person name="Kjaerup R.B."/>
            <person name="Dalgaard T.S."/>
            <person name="Juul-Madsen H.R."/>
        </authorList>
    </citation>
    <scope>NUCLEOTIDE SEQUENCE [LARGE SCALE GENOMIC DNA]</scope>
    <source>
        <strain evidence="14 15">CECT 8886</strain>
    </source>
</reference>
<dbReference type="Pfam" id="PF00849">
    <property type="entry name" value="PseudoU_synth_2"/>
    <property type="match status" value="1"/>
</dbReference>
<dbReference type="NCBIfam" id="TIGR00005">
    <property type="entry name" value="rluA_subfam"/>
    <property type="match status" value="1"/>
</dbReference>
<evidence type="ECO:0000259" key="12">
    <source>
        <dbReference type="Pfam" id="PF00849"/>
    </source>
</evidence>
<dbReference type="InterPro" id="IPR002942">
    <property type="entry name" value="S4_RNA-bd"/>
</dbReference>
<evidence type="ECO:0000256" key="9">
    <source>
        <dbReference type="PIRSR" id="PIRSR606225-1"/>
    </source>
</evidence>
<dbReference type="SUPFAM" id="SSF55174">
    <property type="entry name" value="Alpha-L RNA-binding motif"/>
    <property type="match status" value="1"/>
</dbReference>
<dbReference type="SUPFAM" id="SSF55120">
    <property type="entry name" value="Pseudouridine synthase"/>
    <property type="match status" value="1"/>
</dbReference>
<feature type="active site" evidence="9">
    <location>
        <position position="138"/>
    </location>
</feature>
<dbReference type="AlphaFoldDB" id="A0A1A8TK24"/>
<feature type="domain" description="Pseudouridine synthase RsuA/RluA-like" evidence="12">
    <location>
        <begin position="91"/>
        <end position="241"/>
    </location>
</feature>
<evidence type="ECO:0000256" key="11">
    <source>
        <dbReference type="RuleBase" id="RU362028"/>
    </source>
</evidence>
<name>A0A1A8TK24_9GAMM</name>
<gene>
    <name evidence="14" type="primary">rluD</name>
    <name evidence="14" type="ORF">MSP8886_02603</name>
</gene>
<dbReference type="InterPro" id="IPR006145">
    <property type="entry name" value="PsdUridine_synth_RsuA/RluA"/>
</dbReference>